<evidence type="ECO:0000313" key="2">
    <source>
        <dbReference type="EMBL" id="GAF79798.1"/>
    </source>
</evidence>
<dbReference type="PANTHER" id="PTHR28047:SF5">
    <property type="entry name" value="PROTEIN DCG1"/>
    <property type="match status" value="1"/>
</dbReference>
<dbReference type="Gene3D" id="3.40.50.12500">
    <property type="match status" value="1"/>
</dbReference>
<dbReference type="InterPro" id="IPR052186">
    <property type="entry name" value="Hydantoin_racemase-like"/>
</dbReference>
<protein>
    <recommendedName>
        <fullName evidence="3">Hydantoin racemase</fullName>
    </recommendedName>
</protein>
<dbReference type="Pfam" id="PF01177">
    <property type="entry name" value="Asp_Glu_race"/>
    <property type="match status" value="1"/>
</dbReference>
<dbReference type="GO" id="GO:0047661">
    <property type="term" value="F:amino-acid racemase activity"/>
    <property type="evidence" value="ECO:0007669"/>
    <property type="project" value="InterPro"/>
</dbReference>
<dbReference type="InterPro" id="IPR053714">
    <property type="entry name" value="Iso_Racemase_Enz_sf"/>
</dbReference>
<sequence>MNDMKIRIVSAIVRKREGVSEEELNRQRREYAETRRKLFKLCPGTEVDSVGIEKGPSSIECRYDEILAIPDIVKRVKEAEDEGVDACVINCFGDPGVRASREVVKIPVLGPCESSLNVASSMCDRFSVITVLSSVVNLIE</sequence>
<evidence type="ECO:0008006" key="3">
    <source>
        <dbReference type="Google" id="ProtNLM"/>
    </source>
</evidence>
<dbReference type="PANTHER" id="PTHR28047">
    <property type="entry name" value="PROTEIN DCG1"/>
    <property type="match status" value="1"/>
</dbReference>
<comment type="similarity">
    <text evidence="1">Belongs to the HyuE racemase family.</text>
</comment>
<evidence type="ECO:0000256" key="1">
    <source>
        <dbReference type="ARBA" id="ARBA00038414"/>
    </source>
</evidence>
<accession>X0SFH9</accession>
<reference evidence="2" key="1">
    <citation type="journal article" date="2014" name="Front. Microbiol.">
        <title>High frequency of phylogenetically diverse reductive dehalogenase-homologous genes in deep subseafloor sedimentary metagenomes.</title>
        <authorList>
            <person name="Kawai M."/>
            <person name="Futagami T."/>
            <person name="Toyoda A."/>
            <person name="Takaki Y."/>
            <person name="Nishi S."/>
            <person name="Hori S."/>
            <person name="Arai W."/>
            <person name="Tsubouchi T."/>
            <person name="Morono Y."/>
            <person name="Uchiyama I."/>
            <person name="Ito T."/>
            <person name="Fujiyama A."/>
            <person name="Inagaki F."/>
            <person name="Takami H."/>
        </authorList>
    </citation>
    <scope>NUCLEOTIDE SEQUENCE</scope>
    <source>
        <strain evidence="2">Expedition CK06-06</strain>
    </source>
</reference>
<dbReference type="AlphaFoldDB" id="X0SFH9"/>
<proteinExistence type="inferred from homology"/>
<comment type="caution">
    <text evidence="2">The sequence shown here is derived from an EMBL/GenBank/DDBJ whole genome shotgun (WGS) entry which is preliminary data.</text>
</comment>
<gene>
    <name evidence="2" type="ORF">S01H1_16203</name>
</gene>
<name>X0SFH9_9ZZZZ</name>
<organism evidence="2">
    <name type="scientific">marine sediment metagenome</name>
    <dbReference type="NCBI Taxonomy" id="412755"/>
    <lineage>
        <taxon>unclassified sequences</taxon>
        <taxon>metagenomes</taxon>
        <taxon>ecological metagenomes</taxon>
    </lineage>
</organism>
<dbReference type="InterPro" id="IPR015942">
    <property type="entry name" value="Asp/Glu/hydantoin_racemase"/>
</dbReference>
<feature type="non-terminal residue" evidence="2">
    <location>
        <position position="140"/>
    </location>
</feature>
<dbReference type="EMBL" id="BARS01008508">
    <property type="protein sequence ID" value="GAF79798.1"/>
    <property type="molecule type" value="Genomic_DNA"/>
</dbReference>